<reference evidence="2" key="1">
    <citation type="submission" date="2022-03" db="EMBL/GenBank/DDBJ databases">
        <authorList>
            <person name="Martin C."/>
        </authorList>
    </citation>
    <scope>NUCLEOTIDE SEQUENCE</scope>
</reference>
<dbReference type="EMBL" id="CAIIXF020000003">
    <property type="protein sequence ID" value="CAH1778524.1"/>
    <property type="molecule type" value="Genomic_DNA"/>
</dbReference>
<accession>A0A8S4NAM9</accession>
<evidence type="ECO:0000313" key="2">
    <source>
        <dbReference type="EMBL" id="CAH1778524.1"/>
    </source>
</evidence>
<comment type="caution">
    <text evidence="2">The sequence shown here is derived from an EMBL/GenBank/DDBJ whole genome shotgun (WGS) entry which is preliminary data.</text>
</comment>
<gene>
    <name evidence="2" type="ORF">OFUS_LOCUS5432</name>
</gene>
<name>A0A8S4NAM9_OWEFU</name>
<proteinExistence type="predicted"/>
<organism evidence="2 3">
    <name type="scientific">Owenia fusiformis</name>
    <name type="common">Polychaete worm</name>
    <dbReference type="NCBI Taxonomy" id="6347"/>
    <lineage>
        <taxon>Eukaryota</taxon>
        <taxon>Metazoa</taxon>
        <taxon>Spiralia</taxon>
        <taxon>Lophotrochozoa</taxon>
        <taxon>Annelida</taxon>
        <taxon>Polychaeta</taxon>
        <taxon>Sedentaria</taxon>
        <taxon>Canalipalpata</taxon>
        <taxon>Sabellida</taxon>
        <taxon>Oweniida</taxon>
        <taxon>Oweniidae</taxon>
        <taxon>Owenia</taxon>
    </lineage>
</organism>
<feature type="region of interest" description="Disordered" evidence="1">
    <location>
        <begin position="104"/>
        <end position="147"/>
    </location>
</feature>
<sequence>MFKSFYFQKRRSFENTIITLQETEGSQTLDITMYSKREDAVPEGVLTISSLENKGGLKSTPGTTISVSLFFFHTSEYVLYSLFIIVSTVLLEEAFLLRTEKEKKLQQEKEKDKKSNDAKVARRLRNEALQRMRKPFQTEQNETDGKD</sequence>
<keyword evidence="3" id="KW-1185">Reference proteome</keyword>
<feature type="compositionally biased region" description="Basic and acidic residues" evidence="1">
    <location>
        <begin position="104"/>
        <end position="130"/>
    </location>
</feature>
<evidence type="ECO:0000256" key="1">
    <source>
        <dbReference type="SAM" id="MobiDB-lite"/>
    </source>
</evidence>
<dbReference type="AlphaFoldDB" id="A0A8S4NAM9"/>
<feature type="non-terminal residue" evidence="2">
    <location>
        <position position="147"/>
    </location>
</feature>
<evidence type="ECO:0000313" key="3">
    <source>
        <dbReference type="Proteomes" id="UP000749559"/>
    </source>
</evidence>
<protein>
    <submittedName>
        <fullName evidence="2">Uncharacterized protein</fullName>
    </submittedName>
</protein>
<dbReference type="Proteomes" id="UP000749559">
    <property type="component" value="Unassembled WGS sequence"/>
</dbReference>